<comment type="caution">
    <text evidence="2">The sequence shown here is derived from an EMBL/GenBank/DDBJ whole genome shotgun (WGS) entry which is preliminary data.</text>
</comment>
<evidence type="ECO:0000313" key="2">
    <source>
        <dbReference type="EMBL" id="KUM48266.1"/>
    </source>
</evidence>
<dbReference type="EMBL" id="LKAM01000006">
    <property type="protein sequence ID" value="KUM48266.1"/>
    <property type="molecule type" value="Genomic_DNA"/>
</dbReference>
<accession>A0A101LZK8</accession>
<name>A0A101LZK8_PICGL</name>
<reference evidence="2" key="1">
    <citation type="journal article" date="2015" name="Genome Biol. Evol.">
        <title>Organellar Genomes of White Spruce (Picea glauca): Assembly and Annotation.</title>
        <authorList>
            <person name="Jackman S.D."/>
            <person name="Warren R.L."/>
            <person name="Gibb E.A."/>
            <person name="Vandervalk B.P."/>
            <person name="Mohamadi H."/>
            <person name="Chu J."/>
            <person name="Raymond A."/>
            <person name="Pleasance S."/>
            <person name="Coope R."/>
            <person name="Wildung M.R."/>
            <person name="Ritland C.E."/>
            <person name="Bousquet J."/>
            <person name="Jones S.J."/>
            <person name="Bohlmann J."/>
            <person name="Birol I."/>
        </authorList>
    </citation>
    <scope>NUCLEOTIDE SEQUENCE [LARGE SCALE GENOMIC DNA]</scope>
    <source>
        <tissue evidence="2">Flushing bud</tissue>
    </source>
</reference>
<evidence type="ECO:0000256" key="1">
    <source>
        <dbReference type="SAM" id="MobiDB-lite"/>
    </source>
</evidence>
<feature type="region of interest" description="Disordered" evidence="1">
    <location>
        <begin position="1"/>
        <end position="20"/>
    </location>
</feature>
<geneLocation type="mitochondrion" evidence="2"/>
<organism evidence="2">
    <name type="scientific">Picea glauca</name>
    <name type="common">White spruce</name>
    <name type="synonym">Pinus glauca</name>
    <dbReference type="NCBI Taxonomy" id="3330"/>
    <lineage>
        <taxon>Eukaryota</taxon>
        <taxon>Viridiplantae</taxon>
        <taxon>Streptophyta</taxon>
        <taxon>Embryophyta</taxon>
        <taxon>Tracheophyta</taxon>
        <taxon>Spermatophyta</taxon>
        <taxon>Pinopsida</taxon>
        <taxon>Pinidae</taxon>
        <taxon>Conifers I</taxon>
        <taxon>Pinales</taxon>
        <taxon>Pinaceae</taxon>
        <taxon>Picea</taxon>
    </lineage>
</organism>
<proteinExistence type="predicted"/>
<dbReference type="AlphaFoldDB" id="A0A101LZK8"/>
<keyword evidence="2" id="KW-0496">Mitochondrion</keyword>
<protein>
    <submittedName>
        <fullName evidence="2">Uncharacterized protein</fullName>
    </submittedName>
</protein>
<gene>
    <name evidence="2" type="ORF">ABT39_MTgene5266</name>
</gene>
<sequence>MGSREGLSLSSLPSHHSQDTFFTSHCTSPNIKLGKHTACVPSSLSLVGTDTYQAGNPCLPCPVEIHPSMGFHWSPLYRERKIHTGLVSLDGKDTASLTQLA</sequence>